<keyword evidence="2" id="KW-1185">Reference proteome</keyword>
<accession>A0ABN2G2E4</accession>
<dbReference type="Proteomes" id="UP001500596">
    <property type="component" value="Unassembled WGS sequence"/>
</dbReference>
<dbReference type="Pfam" id="PF13830">
    <property type="entry name" value="DUF4192"/>
    <property type="match status" value="1"/>
</dbReference>
<reference evidence="1 2" key="1">
    <citation type="journal article" date="2019" name="Int. J. Syst. Evol. Microbiol.">
        <title>The Global Catalogue of Microorganisms (GCM) 10K type strain sequencing project: providing services to taxonomists for standard genome sequencing and annotation.</title>
        <authorList>
            <consortium name="The Broad Institute Genomics Platform"/>
            <consortium name="The Broad Institute Genome Sequencing Center for Infectious Disease"/>
            <person name="Wu L."/>
            <person name="Ma J."/>
        </authorList>
    </citation>
    <scope>NUCLEOTIDE SEQUENCE [LARGE SCALE GENOMIC DNA]</scope>
    <source>
        <strain evidence="1 2">JCM 15575</strain>
    </source>
</reference>
<proteinExistence type="predicted"/>
<organism evidence="1 2">
    <name type="scientific">Microbacterium lacus</name>
    <dbReference type="NCBI Taxonomy" id="415217"/>
    <lineage>
        <taxon>Bacteria</taxon>
        <taxon>Bacillati</taxon>
        <taxon>Actinomycetota</taxon>
        <taxon>Actinomycetes</taxon>
        <taxon>Micrococcales</taxon>
        <taxon>Microbacteriaceae</taxon>
        <taxon>Microbacterium</taxon>
    </lineage>
</organism>
<dbReference type="RefSeq" id="WP_344051344.1">
    <property type="nucleotide sequence ID" value="NZ_BAAAPK010000001.1"/>
</dbReference>
<gene>
    <name evidence="1" type="ORF">GCM10009807_05380</name>
</gene>
<evidence type="ECO:0000313" key="2">
    <source>
        <dbReference type="Proteomes" id="UP001500596"/>
    </source>
</evidence>
<evidence type="ECO:0000313" key="1">
    <source>
        <dbReference type="EMBL" id="GAA1664168.1"/>
    </source>
</evidence>
<dbReference type="InterPro" id="IPR025447">
    <property type="entry name" value="DUF4192"/>
</dbReference>
<evidence type="ECO:0008006" key="3">
    <source>
        <dbReference type="Google" id="ProtNLM"/>
    </source>
</evidence>
<dbReference type="EMBL" id="BAAAPK010000001">
    <property type="protein sequence ID" value="GAA1664168.1"/>
    <property type="molecule type" value="Genomic_DNA"/>
</dbReference>
<sequence length="375" mass="40271">MTTIVKAASAAQFLSLIPKMLGYLPTQSLVLVPFSGKRSIGAMRFDLPSDADAEDIARVAATFIGMVCRLPEADAVAAIAYTDEYFAGRGLPHADLFDALEDRADACGLRMNDALSVAADGWGSHFDPACPAGGRPLAELAAEPRGAEDLTVTDGDQASGAELPRVDLAEKERTARAVASLDAAARLLCGQGEPFADDHARIDPQALAAACVLDDLPTLFEEALDWDAESLAPFDAAALAWCLMRPALRDIALVQWCRGMNAGDEAFDAQLRWEAGEEYPAHLAMQMWGEGERPDPDRLLAALTLLRRIAAAVPRDARAGVLATCGWLAWALGRSTHAERYAVLACEIEPEHGLSEIVRSFVHAGHLPDWAFRRV</sequence>
<protein>
    <recommendedName>
        <fullName evidence="3">DUF4192 family protein</fullName>
    </recommendedName>
</protein>
<name>A0ABN2G2E4_9MICO</name>
<comment type="caution">
    <text evidence="1">The sequence shown here is derived from an EMBL/GenBank/DDBJ whole genome shotgun (WGS) entry which is preliminary data.</text>
</comment>